<feature type="domain" description="DNA polymerase III beta sliding clamp C-terminal" evidence="12">
    <location>
        <begin position="250"/>
        <end position="368"/>
    </location>
</feature>
<dbReference type="SUPFAM" id="SSF55979">
    <property type="entry name" value="DNA clamp"/>
    <property type="match status" value="3"/>
</dbReference>
<dbReference type="GO" id="GO:0005737">
    <property type="term" value="C:cytoplasm"/>
    <property type="evidence" value="ECO:0007669"/>
    <property type="project" value="UniProtKB-SubCell"/>
</dbReference>
<dbReference type="EMBL" id="MGDD01000007">
    <property type="protein sequence ID" value="OGL50060.1"/>
    <property type="molecule type" value="Genomic_DNA"/>
</dbReference>
<comment type="similarity">
    <text evidence="2 9">Belongs to the beta sliding clamp family.</text>
</comment>
<keyword evidence="7 9" id="KW-0239">DNA-directed DNA polymerase</keyword>
<dbReference type="InterPro" id="IPR022637">
    <property type="entry name" value="DNA_polIII_beta_cen"/>
</dbReference>
<evidence type="ECO:0000259" key="11">
    <source>
        <dbReference type="Pfam" id="PF02767"/>
    </source>
</evidence>
<comment type="subcellular location">
    <subcellularLocation>
        <location evidence="1 9">Cytoplasm</location>
    </subcellularLocation>
</comment>
<feature type="domain" description="DNA polymerase III beta sliding clamp central" evidence="11">
    <location>
        <begin position="133"/>
        <end position="247"/>
    </location>
</feature>
<dbReference type="AlphaFoldDB" id="A0A1F7S8H7"/>
<evidence type="ECO:0000256" key="3">
    <source>
        <dbReference type="ARBA" id="ARBA00022490"/>
    </source>
</evidence>
<dbReference type="Pfam" id="PF00712">
    <property type="entry name" value="DNA_pol3_beta"/>
    <property type="match status" value="1"/>
</dbReference>
<organism evidence="13 14">
    <name type="scientific">Candidatus Schekmanbacteria bacterium RBG_13_48_7</name>
    <dbReference type="NCBI Taxonomy" id="1817878"/>
    <lineage>
        <taxon>Bacteria</taxon>
        <taxon>Candidatus Schekmaniibacteriota</taxon>
    </lineage>
</organism>
<comment type="caution">
    <text evidence="13">The sequence shown here is derived from an EMBL/GenBank/DDBJ whole genome shotgun (WGS) entry which is preliminary data.</text>
</comment>
<evidence type="ECO:0000313" key="14">
    <source>
        <dbReference type="Proteomes" id="UP000179266"/>
    </source>
</evidence>
<dbReference type="Gene3D" id="3.70.10.10">
    <property type="match status" value="1"/>
</dbReference>
<evidence type="ECO:0000256" key="4">
    <source>
        <dbReference type="ARBA" id="ARBA00022679"/>
    </source>
</evidence>
<dbReference type="Gene3D" id="3.10.150.10">
    <property type="entry name" value="DNA Polymerase III, subunit A, domain 2"/>
    <property type="match status" value="1"/>
</dbReference>
<dbReference type="InterPro" id="IPR001001">
    <property type="entry name" value="DNA_polIII_beta"/>
</dbReference>
<protein>
    <recommendedName>
        <fullName evidence="9">Beta sliding clamp</fullName>
    </recommendedName>
</protein>
<dbReference type="NCBIfam" id="TIGR00663">
    <property type="entry name" value="dnan"/>
    <property type="match status" value="1"/>
</dbReference>
<evidence type="ECO:0000256" key="2">
    <source>
        <dbReference type="ARBA" id="ARBA00010752"/>
    </source>
</evidence>
<keyword evidence="5 9" id="KW-0548">Nucleotidyltransferase</keyword>
<dbReference type="CDD" id="cd00140">
    <property type="entry name" value="beta_clamp"/>
    <property type="match status" value="1"/>
</dbReference>
<evidence type="ECO:0000256" key="8">
    <source>
        <dbReference type="ARBA" id="ARBA00023125"/>
    </source>
</evidence>
<keyword evidence="8" id="KW-0238">DNA-binding</keyword>
<evidence type="ECO:0000259" key="10">
    <source>
        <dbReference type="Pfam" id="PF00712"/>
    </source>
</evidence>
<reference evidence="13 14" key="1">
    <citation type="journal article" date="2016" name="Nat. Commun.">
        <title>Thousands of microbial genomes shed light on interconnected biogeochemical processes in an aquifer system.</title>
        <authorList>
            <person name="Anantharaman K."/>
            <person name="Brown C.T."/>
            <person name="Hug L.A."/>
            <person name="Sharon I."/>
            <person name="Castelle C.J."/>
            <person name="Probst A.J."/>
            <person name="Thomas B.C."/>
            <person name="Singh A."/>
            <person name="Wilkins M.J."/>
            <person name="Karaoz U."/>
            <person name="Brodie E.L."/>
            <person name="Williams K.H."/>
            <person name="Hubbard S.S."/>
            <person name="Banfield J.F."/>
        </authorList>
    </citation>
    <scope>NUCLEOTIDE SEQUENCE [LARGE SCALE GENOMIC DNA]</scope>
</reference>
<dbReference type="InterPro" id="IPR046938">
    <property type="entry name" value="DNA_clamp_sf"/>
</dbReference>
<dbReference type="InterPro" id="IPR022635">
    <property type="entry name" value="DNA_polIII_beta_C"/>
</dbReference>
<evidence type="ECO:0000256" key="1">
    <source>
        <dbReference type="ARBA" id="ARBA00004496"/>
    </source>
</evidence>
<comment type="function">
    <text evidence="9">Confers DNA tethering and processivity to DNA polymerases and other proteins. Acts as a clamp, forming a ring around DNA (a reaction catalyzed by the clamp-loading complex) which diffuses in an ATP-independent manner freely and bidirectionally along dsDNA. Initially characterized for its ability to contact the catalytic subunit of DNA polymerase III (Pol III), a complex, multichain enzyme responsible for most of the replicative synthesis in bacteria; Pol III exhibits 3'-5' exonuclease proofreading activity. The beta chain is required for initiation of replication as well as for processivity of DNA replication.</text>
</comment>
<name>A0A1F7S8H7_9BACT</name>
<dbReference type="InterPro" id="IPR022634">
    <property type="entry name" value="DNA_polIII_beta_N"/>
</dbReference>
<evidence type="ECO:0000256" key="9">
    <source>
        <dbReference type="PIRNR" id="PIRNR000804"/>
    </source>
</evidence>
<keyword evidence="4 9" id="KW-0808">Transferase</keyword>
<dbReference type="GO" id="GO:0006271">
    <property type="term" value="P:DNA strand elongation involved in DNA replication"/>
    <property type="evidence" value="ECO:0007669"/>
    <property type="project" value="TreeGrafter"/>
</dbReference>
<dbReference type="GO" id="GO:0009360">
    <property type="term" value="C:DNA polymerase III complex"/>
    <property type="evidence" value="ECO:0007669"/>
    <property type="project" value="InterPro"/>
</dbReference>
<evidence type="ECO:0000259" key="12">
    <source>
        <dbReference type="Pfam" id="PF02768"/>
    </source>
</evidence>
<gene>
    <name evidence="13" type="ORF">A2161_12775</name>
</gene>
<dbReference type="Pfam" id="PF02768">
    <property type="entry name" value="DNA_pol3_beta_3"/>
    <property type="match status" value="1"/>
</dbReference>
<dbReference type="PIRSF" id="PIRSF000804">
    <property type="entry name" value="DNA_pol_III_b"/>
    <property type="match status" value="1"/>
</dbReference>
<dbReference type="PANTHER" id="PTHR30478">
    <property type="entry name" value="DNA POLYMERASE III SUBUNIT BETA"/>
    <property type="match status" value="1"/>
</dbReference>
<dbReference type="Proteomes" id="UP000179266">
    <property type="component" value="Unassembled WGS sequence"/>
</dbReference>
<dbReference type="PANTHER" id="PTHR30478:SF0">
    <property type="entry name" value="BETA SLIDING CLAMP"/>
    <property type="match status" value="1"/>
</dbReference>
<keyword evidence="6 9" id="KW-0235">DNA replication</keyword>
<evidence type="ECO:0000256" key="7">
    <source>
        <dbReference type="ARBA" id="ARBA00022932"/>
    </source>
</evidence>
<keyword evidence="3 9" id="KW-0963">Cytoplasm</keyword>
<evidence type="ECO:0000256" key="5">
    <source>
        <dbReference type="ARBA" id="ARBA00022695"/>
    </source>
</evidence>
<dbReference type="Pfam" id="PF02767">
    <property type="entry name" value="DNA_pol3_beta_2"/>
    <property type="match status" value="1"/>
</dbReference>
<evidence type="ECO:0000256" key="6">
    <source>
        <dbReference type="ARBA" id="ARBA00022705"/>
    </source>
</evidence>
<dbReference type="GO" id="GO:0003677">
    <property type="term" value="F:DNA binding"/>
    <property type="evidence" value="ECO:0007669"/>
    <property type="project" value="UniProtKB-UniRule"/>
</dbReference>
<feature type="domain" description="DNA polymerase III beta sliding clamp N-terminal" evidence="10">
    <location>
        <begin position="1"/>
        <end position="119"/>
    </location>
</feature>
<proteinExistence type="inferred from homology"/>
<accession>A0A1F7S8H7</accession>
<evidence type="ECO:0000313" key="13">
    <source>
        <dbReference type="EMBL" id="OGL50060.1"/>
    </source>
</evidence>
<comment type="subunit">
    <text evidence="9">Forms a ring-shaped head-to-tail homodimer around DNA.</text>
</comment>
<dbReference type="SMART" id="SM00480">
    <property type="entry name" value="POL3Bc"/>
    <property type="match status" value="1"/>
</dbReference>
<sequence length="373" mass="42016">MKINVKQNTLAKYLQMLQGIIERKHTIPILSNILIDATDKGFFLIATDLDVGMKIQCEAKIEENGSITIPGKRLNDIFRELPQGSEVEIMVEGNNLVNISSGTSLYRVVGLPSEDYPSFPSFETIEFYPFPVNEAIEMVSQTLFAASLDEGRSVLNGVLMEVGKDFLKMIATDGHRLSIRKKESKTKLNKQLNGESMIIPRKALRELIKILADTQKECSIGFNENKIIFQTEIVQLFSRKIEGKFPNYNNVIPKSNDKEFKINKDVFISSIKRVSLMSDIKSRGVLFHLQNNLLTMKSSNPEIGDGKEDVVIDYKGEEIDIMFNANYIAEGLAVIPEKEVLILLGGKKSPALIKIINSEDFTYIVMPMQLDQE</sequence>
<dbReference type="GO" id="GO:0008408">
    <property type="term" value="F:3'-5' exonuclease activity"/>
    <property type="evidence" value="ECO:0007669"/>
    <property type="project" value="InterPro"/>
</dbReference>
<dbReference type="GO" id="GO:0003887">
    <property type="term" value="F:DNA-directed DNA polymerase activity"/>
    <property type="evidence" value="ECO:0007669"/>
    <property type="project" value="UniProtKB-UniRule"/>
</dbReference>